<organism evidence="1 2">
    <name type="scientific">Flavobacterium hercynium</name>
    <dbReference type="NCBI Taxonomy" id="387094"/>
    <lineage>
        <taxon>Bacteria</taxon>
        <taxon>Pseudomonadati</taxon>
        <taxon>Bacteroidota</taxon>
        <taxon>Flavobacteriia</taxon>
        <taxon>Flavobacteriales</taxon>
        <taxon>Flavobacteriaceae</taxon>
        <taxon>Flavobacterium</taxon>
    </lineage>
</organism>
<proteinExistence type="predicted"/>
<dbReference type="EMBL" id="MUGW01000008">
    <property type="protein sequence ID" value="OXA95007.1"/>
    <property type="molecule type" value="Genomic_DNA"/>
</dbReference>
<dbReference type="AlphaFoldDB" id="A0A226HL45"/>
<dbReference type="NCBIfam" id="NF033708">
    <property type="entry name" value="T9SS_Cterm_ChiA"/>
    <property type="match status" value="1"/>
</dbReference>
<comment type="caution">
    <text evidence="1">The sequence shown here is derived from an EMBL/GenBank/DDBJ whole genome shotgun (WGS) entry which is preliminary data.</text>
</comment>
<keyword evidence="2" id="KW-1185">Reference proteome</keyword>
<evidence type="ECO:0000313" key="1">
    <source>
        <dbReference type="EMBL" id="OXA95007.1"/>
    </source>
</evidence>
<evidence type="ECO:0000313" key="2">
    <source>
        <dbReference type="Proteomes" id="UP000198345"/>
    </source>
</evidence>
<protein>
    <recommendedName>
        <fullName evidence="3">Secretion system C-terminal sorting domain-containing protein</fullName>
    </recommendedName>
</protein>
<reference evidence="1 2" key="1">
    <citation type="submission" date="2016-11" db="EMBL/GenBank/DDBJ databases">
        <title>Whole genomes of Flavobacteriaceae.</title>
        <authorList>
            <person name="Stine C."/>
            <person name="Li C."/>
            <person name="Tadesse D."/>
        </authorList>
    </citation>
    <scope>NUCLEOTIDE SEQUENCE [LARGE SCALE GENOMIC DNA]</scope>
    <source>
        <strain evidence="1 2">DSM 18292</strain>
    </source>
</reference>
<evidence type="ECO:0008006" key="3">
    <source>
        <dbReference type="Google" id="ProtNLM"/>
    </source>
</evidence>
<accession>A0A226HL45</accession>
<name>A0A226HL45_9FLAO</name>
<dbReference type="Proteomes" id="UP000198345">
    <property type="component" value="Unassembled WGS sequence"/>
</dbReference>
<gene>
    <name evidence="1" type="ORF">B0A66_03900</name>
</gene>
<sequence length="267" mass="29854">MASGQGFFVKALTNNPIQFKNNMRLGAINTQFFKTAKETEVQDRVWLNFTNTQGAFKQILLGYIEEATNGVDVRYDATSFNANAYIDFYSVNGAKKLSIQGRALPFEKSDVVPLGYKSTIAGEFTIAIDHAEGIFSGQQKVYLQDKLKDVIYDLSTGDYTFKTEAGTFADRFEIRYASKTTLGTGDFDTAENTLFVSVKNKEVKVTSTTENIKEVTVYDITGKLLYDKKKVNSAELQIQNLPVAHQVILVKVTLENNSIQTKKIIIQ</sequence>